<keyword evidence="6" id="KW-1185">Reference proteome</keyword>
<dbReference type="EMBL" id="UWJD01000001">
    <property type="protein sequence ID" value="VCT83590.1"/>
    <property type="molecule type" value="Genomic_DNA"/>
</dbReference>
<keyword evidence="1" id="KW-1133">Transmembrane helix</keyword>
<keyword evidence="1" id="KW-0812">Transmembrane</keyword>
<feature type="transmembrane region" description="Helical" evidence="1">
    <location>
        <begin position="129"/>
        <end position="150"/>
    </location>
</feature>
<name>A0A2A7MF66_9CLOT</name>
<dbReference type="Proteomes" id="UP001189143">
    <property type="component" value="Unassembled WGS sequence"/>
</dbReference>
<reference evidence="3" key="4">
    <citation type="submission" date="2022-10" db="EMBL/GenBank/DDBJ databases">
        <authorList>
            <person name="Aires J."/>
            <person name="Mesa V."/>
        </authorList>
    </citation>
    <scope>NUCLEOTIDE SEQUENCE</scope>
    <source>
        <strain evidence="3">Clostridium neonatale JD116</strain>
    </source>
</reference>
<keyword evidence="1" id="KW-0472">Membrane</keyword>
<proteinExistence type="predicted"/>
<dbReference type="RefSeq" id="WP_058294411.1">
    <property type="nucleotide sequence ID" value="NZ_CAKJVE010000004.1"/>
</dbReference>
<dbReference type="Proteomes" id="UP000431451">
    <property type="component" value="Unassembled WGS sequence"/>
</dbReference>
<feature type="transmembrane region" description="Helical" evidence="1">
    <location>
        <begin position="95"/>
        <end position="117"/>
    </location>
</feature>
<dbReference type="OrthoDB" id="2929833at2"/>
<evidence type="ECO:0000313" key="3">
    <source>
        <dbReference type="EMBL" id="CAI3651059.1"/>
    </source>
</evidence>
<evidence type="ECO:0000313" key="5">
    <source>
        <dbReference type="EMBL" id="VCT83590.1"/>
    </source>
</evidence>
<dbReference type="EMBL" id="PDCJ01000001">
    <property type="protein sequence ID" value="PEG30239.1"/>
    <property type="molecule type" value="Genomic_DNA"/>
</dbReference>
<evidence type="ECO:0000313" key="4">
    <source>
        <dbReference type="EMBL" id="PEG30239.1"/>
    </source>
</evidence>
<protein>
    <submittedName>
        <fullName evidence="2">Membrane protein</fullName>
    </submittedName>
</protein>
<dbReference type="AlphaFoldDB" id="A0A2A7MF66"/>
<sequence>MNNNKLITNEKERKRVFYSLIVSVIMILFIGFLILENYLGLNILNFKSIRRYAGLIGQVAAYGFAVAISMYAVRRIAKLTFLNNFKKNILMLAKILREWHVPISIISFSIILFHAYIMLSRGIFVSLRYISGILALLILTVQIISGIFRYKRIGIKFHKIAGILFTIMMIIHILA</sequence>
<evidence type="ECO:0000313" key="2">
    <source>
        <dbReference type="EMBL" id="CAG9709856.1"/>
    </source>
</evidence>
<dbReference type="Proteomes" id="UP000220840">
    <property type="component" value="Unassembled WGS sequence"/>
</dbReference>
<organism evidence="4 6">
    <name type="scientific">Clostridium neonatale</name>
    <dbReference type="NCBI Taxonomy" id="137838"/>
    <lineage>
        <taxon>Bacteria</taxon>
        <taxon>Bacillati</taxon>
        <taxon>Bacillota</taxon>
        <taxon>Clostridia</taxon>
        <taxon>Eubacteriales</taxon>
        <taxon>Clostridiaceae</taxon>
        <taxon>Clostridium</taxon>
    </lineage>
</organism>
<dbReference type="EMBL" id="CAKJVE010000004">
    <property type="protein sequence ID" value="CAG9709856.1"/>
    <property type="molecule type" value="Genomic_DNA"/>
</dbReference>
<reference evidence="4 6" key="1">
    <citation type="submission" date="2017-10" db="EMBL/GenBank/DDBJ databases">
        <title>Effective Description of Clostridium neonatale sp. nov. linked to necrotizing enterocolitis in neonates and a clarification of species assignable to the genus Clostridium (Prazmowski 1880) emend. Lawson and Rainey 2016.</title>
        <authorList>
            <person name="Bernard K."/>
            <person name="Burdz T."/>
            <person name="Wiebe D."/>
            <person name="Balcewich B."/>
            <person name="Alfa M."/>
            <person name="Bernier A.-M."/>
        </authorList>
    </citation>
    <scope>NUCLEOTIDE SEQUENCE [LARGE SCALE GENOMIC DNA]</scope>
    <source>
        <strain evidence="4 6">LCDC99A005</strain>
    </source>
</reference>
<evidence type="ECO:0000313" key="6">
    <source>
        <dbReference type="Proteomes" id="UP000220840"/>
    </source>
</evidence>
<gene>
    <name evidence="3" type="ORF">CNEO2_530018</name>
    <name evidence="2" type="ORF">CNEO_44446</name>
    <name evidence="5" type="ORF">CNEONATNEC25_01187</name>
    <name evidence="4" type="ORF">CQ394_00460</name>
</gene>
<reference evidence="5 7" key="2">
    <citation type="submission" date="2018-06" db="EMBL/GenBank/DDBJ databases">
        <authorList>
            <consortium name="IHU Genomes"/>
        </authorList>
    </citation>
    <scope>NUCLEOTIDE SEQUENCE [LARGE SCALE GENOMIC DNA]</scope>
    <source>
        <strain evidence="5 7">NEC25</strain>
    </source>
</reference>
<accession>A0A2A7MF66</accession>
<feature type="transmembrane region" description="Helical" evidence="1">
    <location>
        <begin position="55"/>
        <end position="74"/>
    </location>
</feature>
<dbReference type="Proteomes" id="UP000789738">
    <property type="component" value="Unassembled WGS sequence"/>
</dbReference>
<dbReference type="EMBL" id="CAMTCP010000252">
    <property type="protein sequence ID" value="CAI3651059.1"/>
    <property type="molecule type" value="Genomic_DNA"/>
</dbReference>
<evidence type="ECO:0000313" key="7">
    <source>
        <dbReference type="Proteomes" id="UP000431451"/>
    </source>
</evidence>
<reference evidence="2" key="3">
    <citation type="submission" date="2021-10" db="EMBL/GenBank/DDBJ databases">
        <authorList>
            <person name="Mesa V."/>
        </authorList>
    </citation>
    <scope>NUCLEOTIDE SEQUENCE</scope>
    <source>
        <strain evidence="2">CC3_PB</strain>
    </source>
</reference>
<evidence type="ECO:0000256" key="1">
    <source>
        <dbReference type="SAM" id="Phobius"/>
    </source>
</evidence>
<feature type="transmembrane region" description="Helical" evidence="1">
    <location>
        <begin position="157"/>
        <end position="174"/>
    </location>
</feature>
<feature type="transmembrane region" description="Helical" evidence="1">
    <location>
        <begin position="16"/>
        <end position="35"/>
    </location>
</feature>